<keyword evidence="2 5" id="KW-0227">DNA damage</keyword>
<protein>
    <recommendedName>
        <fullName evidence="5">Putative 3-methyladenine DNA glycosylase</fullName>
        <ecNumber evidence="5">3.2.2.-</ecNumber>
    </recommendedName>
</protein>
<keyword evidence="4 5" id="KW-0234">DNA repair</keyword>
<dbReference type="InterPro" id="IPR036995">
    <property type="entry name" value="MPG_sf"/>
</dbReference>
<comment type="similarity">
    <text evidence="1 5">Belongs to the DNA glycosylase MPG family.</text>
</comment>
<keyword evidence="7" id="KW-1185">Reference proteome</keyword>
<dbReference type="Pfam" id="PF02245">
    <property type="entry name" value="Pur_DNA_glyco"/>
    <property type="match status" value="1"/>
</dbReference>
<sequence>MPKTTLARSFGNSACSFAWEWRQSAKSGGWFAAPARAGLSEPVDFPWLDAAAAEVAHTARTLLGWEILAGGVRIRLTEVEAYAGTGVDPASHAHRGPTPRTTVMFGPAGHAYTYFVFGMHWCLNVVCGAEGEAAAVLLRAGEVVDGLDLARKRRGKVPDRDLARGPARLVVALGVDAAANGTSVVDGTGPLLLTPPTRPVTPSEVSAGPRVGVAAAHDVPWRFWITGDPTVSPYRRHVPRRRS</sequence>
<evidence type="ECO:0000256" key="2">
    <source>
        <dbReference type="ARBA" id="ARBA00022763"/>
    </source>
</evidence>
<dbReference type="Gene3D" id="3.10.300.10">
    <property type="entry name" value="Methylpurine-DNA glycosylase (MPG)"/>
    <property type="match status" value="1"/>
</dbReference>
<comment type="caution">
    <text evidence="6">The sequence shown here is derived from an EMBL/GenBank/DDBJ whole genome shotgun (WGS) entry which is preliminary data.</text>
</comment>
<name>A0ABQ4HWW1_9ACTN</name>
<evidence type="ECO:0000256" key="5">
    <source>
        <dbReference type="HAMAP-Rule" id="MF_00527"/>
    </source>
</evidence>
<gene>
    <name evidence="6" type="ORF">Van01_33580</name>
</gene>
<dbReference type="EC" id="3.2.2.-" evidence="5"/>
<dbReference type="PANTHER" id="PTHR10429">
    <property type="entry name" value="DNA-3-METHYLADENINE GLYCOSYLASE"/>
    <property type="match status" value="1"/>
</dbReference>
<evidence type="ECO:0000256" key="4">
    <source>
        <dbReference type="ARBA" id="ARBA00023204"/>
    </source>
</evidence>
<evidence type="ECO:0000313" key="7">
    <source>
        <dbReference type="Proteomes" id="UP000647017"/>
    </source>
</evidence>
<accession>A0ABQ4HWW1</accession>
<dbReference type="InterPro" id="IPR011034">
    <property type="entry name" value="Formyl_transferase-like_C_sf"/>
</dbReference>
<dbReference type="HAMAP" id="MF_00527">
    <property type="entry name" value="3MGH"/>
    <property type="match status" value="1"/>
</dbReference>
<evidence type="ECO:0000256" key="3">
    <source>
        <dbReference type="ARBA" id="ARBA00022801"/>
    </source>
</evidence>
<dbReference type="CDD" id="cd00540">
    <property type="entry name" value="AAG"/>
    <property type="match status" value="1"/>
</dbReference>
<dbReference type="SUPFAM" id="SSF50486">
    <property type="entry name" value="FMT C-terminal domain-like"/>
    <property type="match status" value="1"/>
</dbReference>
<reference evidence="6 7" key="1">
    <citation type="submission" date="2021-01" db="EMBL/GenBank/DDBJ databases">
        <title>Whole genome shotgun sequence of Verrucosispora andamanensis NBRC 109075.</title>
        <authorList>
            <person name="Komaki H."/>
            <person name="Tamura T."/>
        </authorList>
    </citation>
    <scope>NUCLEOTIDE SEQUENCE [LARGE SCALE GENOMIC DNA]</scope>
    <source>
        <strain evidence="6 7">NBRC 109075</strain>
    </source>
</reference>
<organism evidence="6 7">
    <name type="scientific">Micromonospora andamanensis</name>
    <dbReference type="NCBI Taxonomy" id="1287068"/>
    <lineage>
        <taxon>Bacteria</taxon>
        <taxon>Bacillati</taxon>
        <taxon>Actinomycetota</taxon>
        <taxon>Actinomycetes</taxon>
        <taxon>Micromonosporales</taxon>
        <taxon>Micromonosporaceae</taxon>
        <taxon>Micromonospora</taxon>
    </lineage>
</organism>
<evidence type="ECO:0000313" key="6">
    <source>
        <dbReference type="EMBL" id="GIJ10144.1"/>
    </source>
</evidence>
<dbReference type="EMBL" id="BOOZ01000017">
    <property type="protein sequence ID" value="GIJ10144.1"/>
    <property type="molecule type" value="Genomic_DNA"/>
</dbReference>
<dbReference type="InterPro" id="IPR003180">
    <property type="entry name" value="MPG"/>
</dbReference>
<evidence type="ECO:0000256" key="1">
    <source>
        <dbReference type="ARBA" id="ARBA00009232"/>
    </source>
</evidence>
<dbReference type="NCBIfam" id="NF002003">
    <property type="entry name" value="PRK00802.1-3"/>
    <property type="match status" value="1"/>
</dbReference>
<proteinExistence type="inferred from homology"/>
<dbReference type="NCBIfam" id="TIGR00567">
    <property type="entry name" value="3mg"/>
    <property type="match status" value="1"/>
</dbReference>
<keyword evidence="3 5" id="KW-0378">Hydrolase</keyword>
<dbReference type="PANTHER" id="PTHR10429:SF0">
    <property type="entry name" value="DNA-3-METHYLADENINE GLYCOSYLASE"/>
    <property type="match status" value="1"/>
</dbReference>
<dbReference type="Proteomes" id="UP000647017">
    <property type="component" value="Unassembled WGS sequence"/>
</dbReference>